<dbReference type="PIRSF" id="PIRSF002599">
    <property type="entry name" value="Cold_shock_A"/>
    <property type="match status" value="1"/>
</dbReference>
<dbReference type="Proteomes" id="UP000272528">
    <property type="component" value="Chromosome"/>
</dbReference>
<evidence type="ECO:0000313" key="2">
    <source>
        <dbReference type="EMBL" id="AZN40946.1"/>
    </source>
</evidence>
<dbReference type="OrthoDB" id="1698854at2"/>
<dbReference type="Pfam" id="PF06961">
    <property type="entry name" value="DUF1294"/>
    <property type="match status" value="1"/>
</dbReference>
<keyword evidence="1" id="KW-0472">Membrane</keyword>
<dbReference type="RefSeq" id="WP_126016517.1">
    <property type="nucleotide sequence ID" value="NZ_CP034437.1"/>
</dbReference>
<dbReference type="InterPro" id="IPR010718">
    <property type="entry name" value="DUF1294"/>
</dbReference>
<organism evidence="2 3">
    <name type="scientific">Paenibacillus albus</name>
    <dbReference type="NCBI Taxonomy" id="2495582"/>
    <lineage>
        <taxon>Bacteria</taxon>
        <taxon>Bacillati</taxon>
        <taxon>Bacillota</taxon>
        <taxon>Bacilli</taxon>
        <taxon>Bacillales</taxon>
        <taxon>Paenibacillaceae</taxon>
        <taxon>Paenibacillus</taxon>
    </lineage>
</organism>
<keyword evidence="1" id="KW-0812">Transmembrane</keyword>
<evidence type="ECO:0000256" key="1">
    <source>
        <dbReference type="SAM" id="Phobius"/>
    </source>
</evidence>
<dbReference type="InterPro" id="IPR012156">
    <property type="entry name" value="Cold_shock_CspA"/>
</dbReference>
<feature type="transmembrane region" description="Helical" evidence="1">
    <location>
        <begin position="43"/>
        <end position="62"/>
    </location>
</feature>
<name>A0A3Q8X7A5_9BACL</name>
<feature type="transmembrane region" description="Helical" evidence="1">
    <location>
        <begin position="68"/>
        <end position="90"/>
    </location>
</feature>
<feature type="transmembrane region" description="Helical" evidence="1">
    <location>
        <begin position="6"/>
        <end position="23"/>
    </location>
</feature>
<keyword evidence="3" id="KW-1185">Reference proteome</keyword>
<protein>
    <submittedName>
        <fullName evidence="2">DUF1294 domain-containing protein</fullName>
    </submittedName>
</protein>
<proteinExistence type="predicted"/>
<dbReference type="EMBL" id="CP034437">
    <property type="protein sequence ID" value="AZN40946.1"/>
    <property type="molecule type" value="Genomic_DNA"/>
</dbReference>
<gene>
    <name evidence="2" type="ORF">EJC50_15660</name>
</gene>
<accession>A0A3Q8X7A5</accession>
<keyword evidence="1" id="KW-1133">Transmembrane helix</keyword>
<dbReference type="GO" id="GO:0003676">
    <property type="term" value="F:nucleic acid binding"/>
    <property type="evidence" value="ECO:0007669"/>
    <property type="project" value="InterPro"/>
</dbReference>
<reference evidence="3" key="1">
    <citation type="submission" date="2018-12" db="EMBL/GenBank/DDBJ databases">
        <title>Genome sequence of Peanibacillus sp.</title>
        <authorList>
            <person name="Subramani G."/>
            <person name="Srinivasan S."/>
            <person name="Kim M.K."/>
        </authorList>
    </citation>
    <scope>NUCLEOTIDE SEQUENCE [LARGE SCALE GENOMIC DNA]</scope>
    <source>
        <strain evidence="3">18JY67-1</strain>
    </source>
</reference>
<sequence>MTLILKVFVLYLIIMNIYVFNLMRIDKRRATRDRKHRIPEKTLLGMSLIGGSLGGVMAMRMFRHKTKHLAFSIGMPLMLVLHVALVSLLIRYML</sequence>
<dbReference type="AlphaFoldDB" id="A0A3Q8X7A5"/>
<dbReference type="KEGG" id="palb:EJC50_15660"/>
<evidence type="ECO:0000313" key="3">
    <source>
        <dbReference type="Proteomes" id="UP000272528"/>
    </source>
</evidence>